<dbReference type="KEGG" id="metu:GNH96_07995"/>
<name>A0A858Q7Y5_9GAMM</name>
<dbReference type="RefSeq" id="WP_169603202.1">
    <property type="nucleotide sequence ID" value="NZ_CP046565.1"/>
</dbReference>
<sequence length="198" mass="21272">MLVVGLTGGIGAGKSTVAGLFAARGVEVFDADEVAHRLLEPGQPALKTVVRAFGADILGGDGHLDRAALRRRVFAEPKSRKRLEGILHPLVYAELARLVLGAAGSYCLLCIPLLLETGRRKFVDRVLVVDCPETLQIERVVRRSGLRPEEVRAIMAAQVSRSERLAAADDVIVNTADPACLESEVDALHRRYCALAAA</sequence>
<dbReference type="PROSITE" id="PS51219">
    <property type="entry name" value="DPCK"/>
    <property type="match status" value="1"/>
</dbReference>
<comment type="catalytic activity">
    <reaction evidence="5">
        <text>3'-dephospho-CoA + ATP = ADP + CoA + H(+)</text>
        <dbReference type="Rhea" id="RHEA:18245"/>
        <dbReference type="ChEBI" id="CHEBI:15378"/>
        <dbReference type="ChEBI" id="CHEBI:30616"/>
        <dbReference type="ChEBI" id="CHEBI:57287"/>
        <dbReference type="ChEBI" id="CHEBI:57328"/>
        <dbReference type="ChEBI" id="CHEBI:456216"/>
        <dbReference type="EC" id="2.7.1.24"/>
    </reaction>
</comment>
<keyword evidence="2 5" id="KW-0547">Nucleotide-binding</keyword>
<dbReference type="InterPro" id="IPR001977">
    <property type="entry name" value="Depp_CoAkinase"/>
</dbReference>
<dbReference type="CDD" id="cd02022">
    <property type="entry name" value="DPCK"/>
    <property type="match status" value="1"/>
</dbReference>
<evidence type="ECO:0000313" key="8">
    <source>
        <dbReference type="Proteomes" id="UP000503004"/>
    </source>
</evidence>
<comment type="similarity">
    <text evidence="1 5">Belongs to the CoaE family.</text>
</comment>
<accession>A0A858Q7Y5</accession>
<evidence type="ECO:0000256" key="4">
    <source>
        <dbReference type="ARBA" id="ARBA00022993"/>
    </source>
</evidence>
<dbReference type="GO" id="GO:0005524">
    <property type="term" value="F:ATP binding"/>
    <property type="evidence" value="ECO:0007669"/>
    <property type="project" value="UniProtKB-UniRule"/>
</dbReference>
<dbReference type="AlphaFoldDB" id="A0A858Q7Y5"/>
<dbReference type="GO" id="GO:0005737">
    <property type="term" value="C:cytoplasm"/>
    <property type="evidence" value="ECO:0007669"/>
    <property type="project" value="UniProtKB-SubCell"/>
</dbReference>
<dbReference type="NCBIfam" id="TIGR00152">
    <property type="entry name" value="dephospho-CoA kinase"/>
    <property type="match status" value="1"/>
</dbReference>
<evidence type="ECO:0000256" key="2">
    <source>
        <dbReference type="ARBA" id="ARBA00022741"/>
    </source>
</evidence>
<comment type="pathway">
    <text evidence="5">Cofactor biosynthesis; coenzyme A biosynthesis; CoA from (R)-pantothenate: step 5/5.</text>
</comment>
<evidence type="ECO:0000256" key="5">
    <source>
        <dbReference type="HAMAP-Rule" id="MF_00376"/>
    </source>
</evidence>
<keyword evidence="5" id="KW-0963">Cytoplasm</keyword>
<dbReference type="Pfam" id="PF01121">
    <property type="entry name" value="CoaE"/>
    <property type="match status" value="1"/>
</dbReference>
<feature type="binding site" evidence="5">
    <location>
        <begin position="11"/>
        <end position="16"/>
    </location>
    <ligand>
        <name>ATP</name>
        <dbReference type="ChEBI" id="CHEBI:30616"/>
    </ligand>
</feature>
<dbReference type="EC" id="2.7.1.24" evidence="5 6"/>
<keyword evidence="8" id="KW-1185">Reference proteome</keyword>
<keyword evidence="3 5" id="KW-0067">ATP-binding</keyword>
<dbReference type="Gene3D" id="3.40.50.300">
    <property type="entry name" value="P-loop containing nucleotide triphosphate hydrolases"/>
    <property type="match status" value="1"/>
</dbReference>
<dbReference type="GO" id="GO:0015937">
    <property type="term" value="P:coenzyme A biosynthetic process"/>
    <property type="evidence" value="ECO:0007669"/>
    <property type="project" value="UniProtKB-UniRule"/>
</dbReference>
<dbReference type="InterPro" id="IPR027417">
    <property type="entry name" value="P-loop_NTPase"/>
</dbReference>
<dbReference type="UniPathway" id="UPA00241">
    <property type="reaction ID" value="UER00356"/>
</dbReference>
<gene>
    <name evidence="5" type="primary">coaE</name>
    <name evidence="7" type="ORF">GNH96_07995</name>
</gene>
<keyword evidence="4 5" id="KW-0173">Coenzyme A biosynthesis</keyword>
<evidence type="ECO:0000256" key="3">
    <source>
        <dbReference type="ARBA" id="ARBA00022840"/>
    </source>
</evidence>
<dbReference type="HAMAP" id="MF_00376">
    <property type="entry name" value="Dephospho_CoA_kinase"/>
    <property type="match status" value="1"/>
</dbReference>
<comment type="function">
    <text evidence="5">Catalyzes the phosphorylation of the 3'-hydroxyl group of dephosphocoenzyme A to form coenzyme A.</text>
</comment>
<dbReference type="Proteomes" id="UP000503004">
    <property type="component" value="Chromosome"/>
</dbReference>
<proteinExistence type="inferred from homology"/>
<comment type="subcellular location">
    <subcellularLocation>
        <location evidence="5">Cytoplasm</location>
    </subcellularLocation>
</comment>
<protein>
    <recommendedName>
        <fullName evidence="5 6">Dephospho-CoA kinase</fullName>
        <ecNumber evidence="5 6">2.7.1.24</ecNumber>
    </recommendedName>
    <alternativeName>
        <fullName evidence="5">Dephosphocoenzyme A kinase</fullName>
    </alternativeName>
</protein>
<keyword evidence="5 7" id="KW-0808">Transferase</keyword>
<evidence type="ECO:0000313" key="7">
    <source>
        <dbReference type="EMBL" id="QJD29921.1"/>
    </source>
</evidence>
<dbReference type="SUPFAM" id="SSF52540">
    <property type="entry name" value="P-loop containing nucleoside triphosphate hydrolases"/>
    <property type="match status" value="1"/>
</dbReference>
<keyword evidence="5 7" id="KW-0418">Kinase</keyword>
<evidence type="ECO:0000256" key="1">
    <source>
        <dbReference type="ARBA" id="ARBA00009018"/>
    </source>
</evidence>
<dbReference type="PANTHER" id="PTHR10695:SF46">
    <property type="entry name" value="BIFUNCTIONAL COENZYME A SYNTHASE-RELATED"/>
    <property type="match status" value="1"/>
</dbReference>
<dbReference type="EMBL" id="CP046565">
    <property type="protein sequence ID" value="QJD29921.1"/>
    <property type="molecule type" value="Genomic_DNA"/>
</dbReference>
<organism evidence="7 8">
    <name type="scientific">Methylococcus geothermalis</name>
    <dbReference type="NCBI Taxonomy" id="2681310"/>
    <lineage>
        <taxon>Bacteria</taxon>
        <taxon>Pseudomonadati</taxon>
        <taxon>Pseudomonadota</taxon>
        <taxon>Gammaproteobacteria</taxon>
        <taxon>Methylococcales</taxon>
        <taxon>Methylococcaceae</taxon>
        <taxon>Methylococcus</taxon>
    </lineage>
</organism>
<evidence type="ECO:0000256" key="6">
    <source>
        <dbReference type="NCBIfam" id="TIGR00152"/>
    </source>
</evidence>
<dbReference type="PANTHER" id="PTHR10695">
    <property type="entry name" value="DEPHOSPHO-COA KINASE-RELATED"/>
    <property type="match status" value="1"/>
</dbReference>
<dbReference type="GO" id="GO:0004140">
    <property type="term" value="F:dephospho-CoA kinase activity"/>
    <property type="evidence" value="ECO:0007669"/>
    <property type="project" value="UniProtKB-UniRule"/>
</dbReference>
<reference evidence="8" key="1">
    <citation type="submission" date="2019-12" db="EMBL/GenBank/DDBJ databases">
        <authorList>
            <person name="Awala S.I."/>
            <person name="Rhee S.K."/>
        </authorList>
    </citation>
    <scope>NUCLEOTIDE SEQUENCE [LARGE SCALE GENOMIC DNA]</scope>
    <source>
        <strain evidence="8">IM1</strain>
    </source>
</reference>